<comment type="caution">
    <text evidence="11">The sequence shown here is derived from an EMBL/GenBank/DDBJ whole genome shotgun (WGS) entry which is preliminary data.</text>
</comment>
<keyword evidence="3" id="KW-0963">Cytoplasm</keyword>
<dbReference type="AlphaFoldDB" id="A0A7V3ZZ57"/>
<dbReference type="InterPro" id="IPR007197">
    <property type="entry name" value="rSAM"/>
</dbReference>
<dbReference type="EC" id="2.8.4.-" evidence="11"/>
<dbReference type="InterPro" id="IPR020612">
    <property type="entry name" value="Methylthiotransferase_CS"/>
</dbReference>
<dbReference type="GO" id="GO:0035599">
    <property type="term" value="F:aspartic acid methylthiotransferase activity"/>
    <property type="evidence" value="ECO:0007669"/>
    <property type="project" value="TreeGrafter"/>
</dbReference>
<dbReference type="PANTHER" id="PTHR43837">
    <property type="entry name" value="RIBOSOMAL PROTEIN S12 METHYLTHIOTRANSFERASE RIMO"/>
    <property type="match status" value="1"/>
</dbReference>
<dbReference type="SUPFAM" id="SSF102114">
    <property type="entry name" value="Radical SAM enzymes"/>
    <property type="match status" value="1"/>
</dbReference>
<dbReference type="Gene3D" id="3.40.50.12160">
    <property type="entry name" value="Methylthiotransferase, N-terminal domain"/>
    <property type="match status" value="1"/>
</dbReference>
<evidence type="ECO:0000256" key="8">
    <source>
        <dbReference type="ARBA" id="ARBA00023014"/>
    </source>
</evidence>
<keyword evidence="8" id="KW-0411">Iron-sulfur</keyword>
<dbReference type="PANTHER" id="PTHR43837:SF1">
    <property type="entry name" value="RIBOSOMAL PROTEIN US12 METHYLTHIOTRANSFERASE RIMO"/>
    <property type="match status" value="1"/>
</dbReference>
<evidence type="ECO:0000313" key="11">
    <source>
        <dbReference type="EMBL" id="HGL18333.1"/>
    </source>
</evidence>
<name>A0A7V3ZZ57_UNCW3</name>
<keyword evidence="6" id="KW-0479">Metal-binding</keyword>
<dbReference type="InterPro" id="IPR006638">
    <property type="entry name" value="Elp3/MiaA/NifB-like_rSAM"/>
</dbReference>
<accession>A0A7V3ZZ57</accession>
<keyword evidence="5" id="KW-0949">S-adenosyl-L-methionine</keyword>
<feature type="domain" description="Radical SAM core" evidence="10">
    <location>
        <begin position="125"/>
        <end position="349"/>
    </location>
</feature>
<dbReference type="InterPro" id="IPR023404">
    <property type="entry name" value="rSAM_horseshoe"/>
</dbReference>
<evidence type="ECO:0000256" key="7">
    <source>
        <dbReference type="ARBA" id="ARBA00023004"/>
    </source>
</evidence>
<evidence type="ECO:0000259" key="9">
    <source>
        <dbReference type="PROSITE" id="PS51449"/>
    </source>
</evidence>
<dbReference type="InterPro" id="IPR005839">
    <property type="entry name" value="Methylthiotransferase"/>
</dbReference>
<dbReference type="PROSITE" id="PS51449">
    <property type="entry name" value="MTTASE_N"/>
    <property type="match status" value="1"/>
</dbReference>
<proteinExistence type="predicted"/>
<organism evidence="11">
    <name type="scientific">candidate division WOR-3 bacterium</name>
    <dbReference type="NCBI Taxonomy" id="2052148"/>
    <lineage>
        <taxon>Bacteria</taxon>
        <taxon>Bacteria division WOR-3</taxon>
    </lineage>
</organism>
<dbReference type="PROSITE" id="PS51918">
    <property type="entry name" value="RADICAL_SAM"/>
    <property type="match status" value="1"/>
</dbReference>
<dbReference type="GO" id="GO:0005829">
    <property type="term" value="C:cytosol"/>
    <property type="evidence" value="ECO:0007669"/>
    <property type="project" value="TreeGrafter"/>
</dbReference>
<dbReference type="InterPro" id="IPR013848">
    <property type="entry name" value="Methylthiotransferase_N"/>
</dbReference>
<dbReference type="SFLD" id="SFLDS00029">
    <property type="entry name" value="Radical_SAM"/>
    <property type="match status" value="1"/>
</dbReference>
<dbReference type="CDD" id="cd01335">
    <property type="entry name" value="Radical_SAM"/>
    <property type="match status" value="1"/>
</dbReference>
<dbReference type="Gene3D" id="3.80.30.20">
    <property type="entry name" value="tm_1862 like domain"/>
    <property type="match status" value="1"/>
</dbReference>
<dbReference type="PROSITE" id="PS01278">
    <property type="entry name" value="MTTASE_RADICAL"/>
    <property type="match status" value="1"/>
</dbReference>
<comment type="cofactor">
    <cofactor evidence="1">
        <name>[4Fe-4S] cluster</name>
        <dbReference type="ChEBI" id="CHEBI:49883"/>
    </cofactor>
</comment>
<evidence type="ECO:0000256" key="3">
    <source>
        <dbReference type="ARBA" id="ARBA00022490"/>
    </source>
</evidence>
<sequence>MMDFSSFYIETLGCPKNEVDSRIISKRLKIQGKFPVSPKEAEVIIINSCGFLQEAIDELKERVSYWRKRKKKVLVTGCAVERYGTNFLKEKNVELAKVDSIVGDGRGKESLKQTILPNFENQDFSQVTLSHYVKVQEGCTRKCSYCVISKIRGPLRSRPIEDIVKEVSYLQGIGVKEFVLIAQDLTLYGADIGVRLPSLLKRLPEGVYYRLMYLHPHGINEELVRLIGEIPGILPYLHVPIQHVSDKVLKSMKRAGGAKSVRRAIELIRKYLPNFFIRVDIMVGYPLEREKDFELLINFLEKDKPERIAIFKYSHEPSAMSYRLNDLEPEIKDERYEIAYQVAYEVMGKIQEGLKGKRVLAFYENGQGWTQYDAKEIDFGIEIKGLKSKKWIGFVNISDVKDNFDFVGFPVKL</sequence>
<dbReference type="GO" id="GO:0006400">
    <property type="term" value="P:tRNA modification"/>
    <property type="evidence" value="ECO:0007669"/>
    <property type="project" value="InterPro"/>
</dbReference>
<evidence type="ECO:0000259" key="10">
    <source>
        <dbReference type="PROSITE" id="PS51918"/>
    </source>
</evidence>
<dbReference type="NCBIfam" id="TIGR00089">
    <property type="entry name" value="MiaB/RimO family radical SAM methylthiotransferase"/>
    <property type="match status" value="1"/>
</dbReference>
<evidence type="ECO:0000256" key="6">
    <source>
        <dbReference type="ARBA" id="ARBA00022723"/>
    </source>
</evidence>
<keyword evidence="2" id="KW-0004">4Fe-4S</keyword>
<dbReference type="GO" id="GO:0051539">
    <property type="term" value="F:4 iron, 4 sulfur cluster binding"/>
    <property type="evidence" value="ECO:0007669"/>
    <property type="project" value="UniProtKB-KW"/>
</dbReference>
<dbReference type="SFLD" id="SFLDG01082">
    <property type="entry name" value="B12-binding_domain_containing"/>
    <property type="match status" value="1"/>
</dbReference>
<reference evidence="11" key="1">
    <citation type="journal article" date="2020" name="mSystems">
        <title>Genome- and Community-Level Interaction Insights into Carbon Utilization and Element Cycling Functions of Hydrothermarchaeota in Hydrothermal Sediment.</title>
        <authorList>
            <person name="Zhou Z."/>
            <person name="Liu Y."/>
            <person name="Xu W."/>
            <person name="Pan J."/>
            <person name="Luo Z.H."/>
            <person name="Li M."/>
        </authorList>
    </citation>
    <scope>NUCLEOTIDE SEQUENCE [LARGE SCALE GENOMIC DNA]</scope>
    <source>
        <strain evidence="11">SpSt-69</strain>
    </source>
</reference>
<evidence type="ECO:0000256" key="2">
    <source>
        <dbReference type="ARBA" id="ARBA00022485"/>
    </source>
</evidence>
<feature type="domain" description="MTTase N-terminal" evidence="9">
    <location>
        <begin position="5"/>
        <end position="121"/>
    </location>
</feature>
<dbReference type="Pfam" id="PF04055">
    <property type="entry name" value="Radical_SAM"/>
    <property type="match status" value="1"/>
</dbReference>
<gene>
    <name evidence="11" type="ORF">ENU66_08405</name>
</gene>
<protein>
    <submittedName>
        <fullName evidence="11">MiaB/RimO family radical SAM methylthiotransferase</fullName>
        <ecNumber evidence="11">2.8.4.-</ecNumber>
    </submittedName>
</protein>
<keyword evidence="4 11" id="KW-0808">Transferase</keyword>
<dbReference type="InterPro" id="IPR038135">
    <property type="entry name" value="Methylthiotransferase_N_sf"/>
</dbReference>
<dbReference type="InterPro" id="IPR005840">
    <property type="entry name" value="Ribosomal_uS12_MeSTrfase_RimO"/>
</dbReference>
<evidence type="ECO:0000256" key="1">
    <source>
        <dbReference type="ARBA" id="ARBA00001966"/>
    </source>
</evidence>
<dbReference type="EMBL" id="DTDJ01000051">
    <property type="protein sequence ID" value="HGL18333.1"/>
    <property type="molecule type" value="Genomic_DNA"/>
</dbReference>
<dbReference type="Pfam" id="PF00919">
    <property type="entry name" value="UPF0004"/>
    <property type="match status" value="1"/>
</dbReference>
<dbReference type="InterPro" id="IPR058240">
    <property type="entry name" value="rSAM_sf"/>
</dbReference>
<dbReference type="SMART" id="SM00729">
    <property type="entry name" value="Elp3"/>
    <property type="match status" value="1"/>
</dbReference>
<dbReference type="GO" id="GO:0046872">
    <property type="term" value="F:metal ion binding"/>
    <property type="evidence" value="ECO:0007669"/>
    <property type="project" value="UniProtKB-KW"/>
</dbReference>
<evidence type="ECO:0000256" key="4">
    <source>
        <dbReference type="ARBA" id="ARBA00022679"/>
    </source>
</evidence>
<keyword evidence="7" id="KW-0408">Iron</keyword>
<evidence type="ECO:0000256" key="5">
    <source>
        <dbReference type="ARBA" id="ARBA00022691"/>
    </source>
</evidence>